<dbReference type="EMBL" id="BAABLO010000010">
    <property type="protein sequence ID" value="GAA4723495.1"/>
    <property type="molecule type" value="Genomic_DNA"/>
</dbReference>
<dbReference type="Proteomes" id="UP001500556">
    <property type="component" value="Unassembled WGS sequence"/>
</dbReference>
<comment type="caution">
    <text evidence="1">The sequence shown here is derived from an EMBL/GenBank/DDBJ whole genome shotgun (WGS) entry which is preliminary data.</text>
</comment>
<reference evidence="2" key="1">
    <citation type="journal article" date="2019" name="Int. J. Syst. Evol. Microbiol.">
        <title>The Global Catalogue of Microorganisms (GCM) 10K type strain sequencing project: providing services to taxonomists for standard genome sequencing and annotation.</title>
        <authorList>
            <consortium name="The Broad Institute Genomics Platform"/>
            <consortium name="The Broad Institute Genome Sequencing Center for Infectious Disease"/>
            <person name="Wu L."/>
            <person name="Ma J."/>
        </authorList>
    </citation>
    <scope>NUCLEOTIDE SEQUENCE [LARGE SCALE GENOMIC DNA]</scope>
    <source>
        <strain evidence="2">JCM 18961</strain>
    </source>
</reference>
<name>A0ABP8Y870_9MICO</name>
<protein>
    <submittedName>
        <fullName evidence="1">Uncharacterized protein</fullName>
    </submittedName>
</protein>
<keyword evidence="2" id="KW-1185">Reference proteome</keyword>
<gene>
    <name evidence="1" type="ORF">GCM10025782_21810</name>
</gene>
<proteinExistence type="predicted"/>
<accession>A0ABP8Y870</accession>
<sequence length="125" mass="13835">MMKRSSQDSRLWARRLATRQDGSLDGVPLRELLQRLMATEEALAALGSDIPEFADFADSAPGADAPGGWMAPDEVPGPALEDTRELILRQQGALVRELRRRRVASRRLAAEPLRKPSAAWPPPPW</sequence>
<evidence type="ECO:0000313" key="1">
    <source>
        <dbReference type="EMBL" id="GAA4723495.1"/>
    </source>
</evidence>
<organism evidence="1 2">
    <name type="scientific">Pedococcus ginsenosidimutans</name>
    <dbReference type="NCBI Taxonomy" id="490570"/>
    <lineage>
        <taxon>Bacteria</taxon>
        <taxon>Bacillati</taxon>
        <taxon>Actinomycetota</taxon>
        <taxon>Actinomycetes</taxon>
        <taxon>Micrococcales</taxon>
        <taxon>Intrasporangiaceae</taxon>
        <taxon>Pedococcus</taxon>
    </lineage>
</organism>
<evidence type="ECO:0000313" key="2">
    <source>
        <dbReference type="Proteomes" id="UP001500556"/>
    </source>
</evidence>